<dbReference type="Pfam" id="PF12323">
    <property type="entry name" value="HTH_OrfB_IS605"/>
    <property type="match status" value="1"/>
</dbReference>
<evidence type="ECO:0000259" key="9">
    <source>
        <dbReference type="Pfam" id="PF07282"/>
    </source>
</evidence>
<keyword evidence="5" id="KW-0238">DNA-binding</keyword>
<evidence type="ECO:0000313" key="12">
    <source>
        <dbReference type="Proteomes" id="UP000034196"/>
    </source>
</evidence>
<name>A0A1J4NMJ2_9ACTN</name>
<evidence type="ECO:0000256" key="1">
    <source>
        <dbReference type="ARBA" id="ARBA00008761"/>
    </source>
</evidence>
<keyword evidence="6" id="KW-0233">DNA recombination</keyword>
<evidence type="ECO:0000313" key="11">
    <source>
        <dbReference type="EMBL" id="OIJ63551.1"/>
    </source>
</evidence>
<dbReference type="InterPro" id="IPR021027">
    <property type="entry name" value="Transposase_put_HTH"/>
</dbReference>
<dbReference type="NCBIfam" id="NF040570">
    <property type="entry name" value="guided_TnpB"/>
    <property type="match status" value="1"/>
</dbReference>
<keyword evidence="3" id="KW-0479">Metal-binding</keyword>
<comment type="caution">
    <text evidence="11">The sequence shown here is derived from an EMBL/GenBank/DDBJ whole genome shotgun (WGS) entry which is preliminary data.</text>
</comment>
<dbReference type="InterPro" id="IPR001959">
    <property type="entry name" value="Transposase"/>
</dbReference>
<evidence type="ECO:0000256" key="6">
    <source>
        <dbReference type="ARBA" id="ARBA00023172"/>
    </source>
</evidence>
<protein>
    <submittedName>
        <fullName evidence="11">Transposase</fullName>
    </submittedName>
</protein>
<organism evidence="11 12">
    <name type="scientific">Streptomyces mangrovisoli</name>
    <dbReference type="NCBI Taxonomy" id="1428628"/>
    <lineage>
        <taxon>Bacteria</taxon>
        <taxon>Bacillati</taxon>
        <taxon>Actinomycetota</taxon>
        <taxon>Actinomycetes</taxon>
        <taxon>Kitasatosporales</taxon>
        <taxon>Streptomycetaceae</taxon>
        <taxon>Streptomyces</taxon>
    </lineage>
</organism>
<dbReference type="Pfam" id="PF07282">
    <property type="entry name" value="Cas12f1-like_TNB"/>
    <property type="match status" value="1"/>
</dbReference>
<proteinExistence type="inferred from homology"/>
<keyword evidence="12" id="KW-1185">Reference proteome</keyword>
<feature type="domain" description="Transposase putative helix-turn-helix" evidence="10">
    <location>
        <begin position="56"/>
        <end position="96"/>
    </location>
</feature>
<dbReference type="GO" id="GO:0003677">
    <property type="term" value="F:DNA binding"/>
    <property type="evidence" value="ECO:0007669"/>
    <property type="project" value="UniProtKB-KW"/>
</dbReference>
<evidence type="ECO:0000256" key="2">
    <source>
        <dbReference type="ARBA" id="ARBA00022578"/>
    </source>
</evidence>
<dbReference type="AlphaFoldDB" id="A0A1J4NMJ2"/>
<dbReference type="Proteomes" id="UP000034196">
    <property type="component" value="Unassembled WGS sequence"/>
</dbReference>
<evidence type="ECO:0000256" key="5">
    <source>
        <dbReference type="ARBA" id="ARBA00023125"/>
    </source>
</evidence>
<comment type="similarity">
    <text evidence="1">In the C-terminal section; belongs to the transposase 35 family.</text>
</comment>
<keyword evidence="4" id="KW-0862">Zinc</keyword>
<dbReference type="InterPro" id="IPR010095">
    <property type="entry name" value="Cas12f1-like_TNB"/>
</dbReference>
<feature type="region of interest" description="Disordered" evidence="7">
    <location>
        <begin position="31"/>
        <end position="50"/>
    </location>
</feature>
<dbReference type="GO" id="GO:0046872">
    <property type="term" value="F:metal ion binding"/>
    <property type="evidence" value="ECO:0007669"/>
    <property type="project" value="UniProtKB-KW"/>
</dbReference>
<feature type="domain" description="Cas12f1-like TNB" evidence="9">
    <location>
        <begin position="366"/>
        <end position="433"/>
    </location>
</feature>
<evidence type="ECO:0000259" key="8">
    <source>
        <dbReference type="Pfam" id="PF01385"/>
    </source>
</evidence>
<feature type="domain" description="Probable transposase IS891/IS1136/IS1341" evidence="8">
    <location>
        <begin position="246"/>
        <end position="344"/>
    </location>
</feature>
<evidence type="ECO:0000259" key="10">
    <source>
        <dbReference type="Pfam" id="PF12323"/>
    </source>
</evidence>
<dbReference type="GO" id="GO:0006310">
    <property type="term" value="P:DNA recombination"/>
    <property type="evidence" value="ECO:0007669"/>
    <property type="project" value="UniProtKB-KW"/>
</dbReference>
<gene>
    <name evidence="11" type="ORF">WN71_033595</name>
</gene>
<evidence type="ECO:0000256" key="4">
    <source>
        <dbReference type="ARBA" id="ARBA00022833"/>
    </source>
</evidence>
<dbReference type="Pfam" id="PF01385">
    <property type="entry name" value="OrfB_IS605"/>
    <property type="match status" value="1"/>
</dbReference>
<evidence type="ECO:0000256" key="3">
    <source>
        <dbReference type="ARBA" id="ARBA00022723"/>
    </source>
</evidence>
<sequence>MGGVRGRSHRGADGRGQGGVAAVKREVLGIGGRRKHHAREAAPLRPHAKDSEARHRLYRYRFYPTAEQAEQLNRTFGACRWVYNEGLALRSGAWERYRLRVGFAETCRALTGWKLVAGTAWLKEVSSTVLQQSLRHLDQAFGRFFKGEGCCPRRKRKGRSRDAAVYVRTGFRWVEDPGRPGTGVITLAKQSQPLDVRWSRALPAGVVPVRLSVTRDRAGRFFVSVLVEERIRALPPVFESGSSVPKAVGLDLGLASLVTLDDGTKVGHPRLLKRHAGRLARLQRELHRKVRGSRNREKARGRIARLYALISDVRKDLLDQLTTRLVRENQVLVVEDLSVASLVRAARGGSRRRKARLNEAICDAGWGELLRQLRYKCEWYGRTLVIVDRFFPSTRRCSSCHAKGPRIDVSVREWTCGECGAVHDRDVNAAVNLRDEGMRLYWSVAAGLPPGRRVPAVIKASEVEKILSVG</sequence>
<feature type="compositionally biased region" description="Basic and acidic residues" evidence="7">
    <location>
        <begin position="39"/>
        <end position="50"/>
    </location>
</feature>
<dbReference type="NCBIfam" id="TIGR01766">
    <property type="entry name" value="IS200/IS605 family accessory protein TnpB-like domain"/>
    <property type="match status" value="1"/>
</dbReference>
<keyword evidence="2" id="KW-0815">Transposition</keyword>
<accession>A0A1J4NMJ2</accession>
<evidence type="ECO:0000256" key="7">
    <source>
        <dbReference type="SAM" id="MobiDB-lite"/>
    </source>
</evidence>
<reference evidence="11" key="1">
    <citation type="submission" date="2016-10" db="EMBL/GenBank/DDBJ databases">
        <title>Genome sequence of Streptomyces mangrovisoli MUSC 149.</title>
        <authorList>
            <person name="Lee L.-H."/>
            <person name="Ser H.-L."/>
        </authorList>
    </citation>
    <scope>NUCLEOTIDE SEQUENCE [LARGE SCALE GENOMIC DNA]</scope>
    <source>
        <strain evidence="11">MUSC 149</strain>
    </source>
</reference>
<dbReference type="EMBL" id="LAVA02000098">
    <property type="protein sequence ID" value="OIJ63551.1"/>
    <property type="molecule type" value="Genomic_DNA"/>
</dbReference>
<dbReference type="STRING" id="1428628.WN71_033595"/>
<dbReference type="GO" id="GO:0032196">
    <property type="term" value="P:transposition"/>
    <property type="evidence" value="ECO:0007669"/>
    <property type="project" value="UniProtKB-KW"/>
</dbReference>